<dbReference type="AlphaFoldDB" id="A0AAE0K1V3"/>
<accession>A0AAE0K1V3</accession>
<proteinExistence type="predicted"/>
<name>A0AAE0K1V3_9PEZI</name>
<comment type="caution">
    <text evidence="1">The sequence shown here is derived from an EMBL/GenBank/DDBJ whole genome shotgun (WGS) entry which is preliminary data.</text>
</comment>
<dbReference type="Proteomes" id="UP001285441">
    <property type="component" value="Unassembled WGS sequence"/>
</dbReference>
<sequence length="187" mass="20373">MSDTLLVTMAASPGFCVFGRTWNIPPQRGAALLQGPCRVADCQIRFSEFVGSIFKEAVVPSFVVNGSILPSSSTSKLAGQRPRTPGTQDLVHDAAVPLLHVRSKKQDAETDQAFPPPPISFPTMKLFQQFKPANESAQKKLPRFGDLSAYGVEGVGESELWELEALFLCRSLEETHTGPTSRTAIFH</sequence>
<evidence type="ECO:0000313" key="2">
    <source>
        <dbReference type="Proteomes" id="UP001285441"/>
    </source>
</evidence>
<reference evidence="1" key="1">
    <citation type="journal article" date="2023" name="Mol. Phylogenet. Evol.">
        <title>Genome-scale phylogeny and comparative genomics of the fungal order Sordariales.</title>
        <authorList>
            <person name="Hensen N."/>
            <person name="Bonometti L."/>
            <person name="Westerberg I."/>
            <person name="Brannstrom I.O."/>
            <person name="Guillou S."/>
            <person name="Cros-Aarteil S."/>
            <person name="Calhoun S."/>
            <person name="Haridas S."/>
            <person name="Kuo A."/>
            <person name="Mondo S."/>
            <person name="Pangilinan J."/>
            <person name="Riley R."/>
            <person name="LaButti K."/>
            <person name="Andreopoulos B."/>
            <person name="Lipzen A."/>
            <person name="Chen C."/>
            <person name="Yan M."/>
            <person name="Daum C."/>
            <person name="Ng V."/>
            <person name="Clum A."/>
            <person name="Steindorff A."/>
            <person name="Ohm R.A."/>
            <person name="Martin F."/>
            <person name="Silar P."/>
            <person name="Natvig D.O."/>
            <person name="Lalanne C."/>
            <person name="Gautier V."/>
            <person name="Ament-Velasquez S.L."/>
            <person name="Kruys A."/>
            <person name="Hutchinson M.I."/>
            <person name="Powell A.J."/>
            <person name="Barry K."/>
            <person name="Miller A.N."/>
            <person name="Grigoriev I.V."/>
            <person name="Debuchy R."/>
            <person name="Gladieux P."/>
            <person name="Hiltunen Thoren M."/>
            <person name="Johannesson H."/>
        </authorList>
    </citation>
    <scope>NUCLEOTIDE SEQUENCE</scope>
    <source>
        <strain evidence="1">CBS 232.78</strain>
    </source>
</reference>
<keyword evidence="2" id="KW-1185">Reference proteome</keyword>
<evidence type="ECO:0000313" key="1">
    <source>
        <dbReference type="EMBL" id="KAK3367861.1"/>
    </source>
</evidence>
<reference evidence="1" key="2">
    <citation type="submission" date="2023-06" db="EMBL/GenBank/DDBJ databases">
        <authorList>
            <consortium name="Lawrence Berkeley National Laboratory"/>
            <person name="Haridas S."/>
            <person name="Hensen N."/>
            <person name="Bonometti L."/>
            <person name="Westerberg I."/>
            <person name="Brannstrom I.O."/>
            <person name="Guillou S."/>
            <person name="Cros-Aarteil S."/>
            <person name="Calhoun S."/>
            <person name="Kuo A."/>
            <person name="Mondo S."/>
            <person name="Pangilinan J."/>
            <person name="Riley R."/>
            <person name="LaButti K."/>
            <person name="Andreopoulos B."/>
            <person name="Lipzen A."/>
            <person name="Chen C."/>
            <person name="Yanf M."/>
            <person name="Daum C."/>
            <person name="Ng V."/>
            <person name="Clum A."/>
            <person name="Steindorff A."/>
            <person name="Ohm R."/>
            <person name="Martin F."/>
            <person name="Silar P."/>
            <person name="Natvig D."/>
            <person name="Lalanne C."/>
            <person name="Gautier V."/>
            <person name="Ament-velasquez S.L."/>
            <person name="Kruys A."/>
            <person name="Hutchinson M.I."/>
            <person name="Powell A.J."/>
            <person name="Barry K."/>
            <person name="Miller A.N."/>
            <person name="Grigoriev I.V."/>
            <person name="Debuchy R."/>
            <person name="Gladieux P."/>
            <person name="Thoren M.H."/>
            <person name="Johannesson H."/>
        </authorList>
    </citation>
    <scope>NUCLEOTIDE SEQUENCE</scope>
    <source>
        <strain evidence="1">CBS 232.78</strain>
    </source>
</reference>
<protein>
    <submittedName>
        <fullName evidence="1">Uncharacterized protein</fullName>
    </submittedName>
</protein>
<gene>
    <name evidence="1" type="ORF">B0H63DRAFT_529571</name>
</gene>
<dbReference type="EMBL" id="JAULSW010000011">
    <property type="protein sequence ID" value="KAK3367861.1"/>
    <property type="molecule type" value="Genomic_DNA"/>
</dbReference>
<organism evidence="1 2">
    <name type="scientific">Podospora didyma</name>
    <dbReference type="NCBI Taxonomy" id="330526"/>
    <lineage>
        <taxon>Eukaryota</taxon>
        <taxon>Fungi</taxon>
        <taxon>Dikarya</taxon>
        <taxon>Ascomycota</taxon>
        <taxon>Pezizomycotina</taxon>
        <taxon>Sordariomycetes</taxon>
        <taxon>Sordariomycetidae</taxon>
        <taxon>Sordariales</taxon>
        <taxon>Podosporaceae</taxon>
        <taxon>Podospora</taxon>
    </lineage>
</organism>